<evidence type="ECO:0000256" key="1">
    <source>
        <dbReference type="SAM" id="SignalP"/>
    </source>
</evidence>
<dbReference type="STRING" id="1192866.LEP1GSC133_4268"/>
<keyword evidence="1" id="KW-0732">Signal</keyword>
<sequence>MTLNTKIITLVMAFFLLSVCASGQKSEDSNLSLESAIRSKIQGIDFQLSSSSLDEKNVLPYSWKKRNYCFKWKLIRKRPSF</sequence>
<dbReference type="Proteomes" id="UP000012159">
    <property type="component" value="Unassembled WGS sequence"/>
</dbReference>
<evidence type="ECO:0000313" key="3">
    <source>
        <dbReference type="Proteomes" id="UP000012159"/>
    </source>
</evidence>
<comment type="caution">
    <text evidence="2">The sequence shown here is derived from an EMBL/GenBank/DDBJ whole genome shotgun (WGS) entry which is preliminary data.</text>
</comment>
<protein>
    <recommendedName>
        <fullName evidence="4">Lipoprotein</fullName>
    </recommendedName>
</protein>
<dbReference type="AlphaFoldDB" id="M6WLU4"/>
<organism evidence="2 3">
    <name type="scientific">Leptospira borgpetersenii serovar Pomona str. 200901868</name>
    <dbReference type="NCBI Taxonomy" id="1192866"/>
    <lineage>
        <taxon>Bacteria</taxon>
        <taxon>Pseudomonadati</taxon>
        <taxon>Spirochaetota</taxon>
        <taxon>Spirochaetia</taxon>
        <taxon>Leptospirales</taxon>
        <taxon>Leptospiraceae</taxon>
        <taxon>Leptospira</taxon>
    </lineage>
</organism>
<evidence type="ECO:0008006" key="4">
    <source>
        <dbReference type="Google" id="ProtNLM"/>
    </source>
</evidence>
<name>M6WLU4_LEPBO</name>
<feature type="chain" id="PRO_5004078932" description="Lipoprotein" evidence="1">
    <location>
        <begin position="22"/>
        <end position="81"/>
    </location>
</feature>
<gene>
    <name evidence="2" type="ORF">LEP1GSC133_4268</name>
</gene>
<accession>M6WLU4</accession>
<dbReference type="EMBL" id="AKWF02000074">
    <property type="protein sequence ID" value="EMO62758.1"/>
    <property type="molecule type" value="Genomic_DNA"/>
</dbReference>
<evidence type="ECO:0000313" key="2">
    <source>
        <dbReference type="EMBL" id="EMO62758.1"/>
    </source>
</evidence>
<feature type="signal peptide" evidence="1">
    <location>
        <begin position="1"/>
        <end position="21"/>
    </location>
</feature>
<proteinExistence type="predicted"/>
<reference evidence="2 3" key="1">
    <citation type="submission" date="2013-01" db="EMBL/GenBank/DDBJ databases">
        <authorList>
            <person name="Harkins D.M."/>
            <person name="Durkin A.S."/>
            <person name="Brinkac L.M."/>
            <person name="Haft D.H."/>
            <person name="Selengut J.D."/>
            <person name="Sanka R."/>
            <person name="DePew J."/>
            <person name="Purushe J."/>
            <person name="Picardeau M."/>
            <person name="Werts C."/>
            <person name="Goarant C."/>
            <person name="Vinetz J.M."/>
            <person name="Sutton G.G."/>
            <person name="Nierman W.C."/>
            <person name="Fouts D.E."/>
        </authorList>
    </citation>
    <scope>NUCLEOTIDE SEQUENCE [LARGE SCALE GENOMIC DNA]</scope>
    <source>
        <strain evidence="2 3">200901868</strain>
    </source>
</reference>